<keyword evidence="3" id="KW-1185">Reference proteome</keyword>
<dbReference type="EMBL" id="BMOU01000001">
    <property type="protein sequence ID" value="GGN84495.1"/>
    <property type="molecule type" value="Genomic_DNA"/>
</dbReference>
<feature type="region of interest" description="Disordered" evidence="1">
    <location>
        <begin position="1"/>
        <end position="27"/>
    </location>
</feature>
<gene>
    <name evidence="2" type="ORF">GCM10009030_00190</name>
</gene>
<sequence>MKLPTTIARSLAAASPTPDRPPQPDPLYRRRAVVFGMQGAREMALLTDRDEDTSRDAYLVCDGDALVDTVEVR</sequence>
<protein>
    <submittedName>
        <fullName evidence="2">Uncharacterized protein</fullName>
    </submittedName>
</protein>
<dbReference type="Proteomes" id="UP000605784">
    <property type="component" value="Unassembled WGS sequence"/>
</dbReference>
<comment type="caution">
    <text evidence="2">The sequence shown here is derived from an EMBL/GenBank/DDBJ whole genome shotgun (WGS) entry which is preliminary data.</text>
</comment>
<accession>A0A830GG45</accession>
<evidence type="ECO:0000256" key="1">
    <source>
        <dbReference type="SAM" id="MobiDB-lite"/>
    </source>
</evidence>
<reference evidence="2" key="1">
    <citation type="journal article" date="2014" name="Int. J. Syst. Evol. Microbiol.">
        <title>Complete genome sequence of Corynebacterium casei LMG S-19264T (=DSM 44701T), isolated from a smear-ripened cheese.</title>
        <authorList>
            <consortium name="US DOE Joint Genome Institute (JGI-PGF)"/>
            <person name="Walter F."/>
            <person name="Albersmeier A."/>
            <person name="Kalinowski J."/>
            <person name="Ruckert C."/>
        </authorList>
    </citation>
    <scope>NUCLEOTIDE SEQUENCE</scope>
    <source>
        <strain evidence="2">JCM 17820</strain>
    </source>
</reference>
<proteinExistence type="predicted"/>
<reference evidence="2" key="2">
    <citation type="submission" date="2020-09" db="EMBL/GenBank/DDBJ databases">
        <authorList>
            <person name="Sun Q."/>
            <person name="Ohkuma M."/>
        </authorList>
    </citation>
    <scope>NUCLEOTIDE SEQUENCE</scope>
    <source>
        <strain evidence="2">JCM 17820</strain>
    </source>
</reference>
<dbReference type="AlphaFoldDB" id="A0A830GG45"/>
<name>A0A830GG45_9EURY</name>
<dbReference type="RefSeq" id="WP_188993402.1">
    <property type="nucleotide sequence ID" value="NZ_BMOU01000001.1"/>
</dbReference>
<evidence type="ECO:0000313" key="3">
    <source>
        <dbReference type="Proteomes" id="UP000605784"/>
    </source>
</evidence>
<organism evidence="2 3">
    <name type="scientific">Haloarcula pellucida</name>
    <dbReference type="NCBI Taxonomy" id="1427151"/>
    <lineage>
        <taxon>Archaea</taxon>
        <taxon>Methanobacteriati</taxon>
        <taxon>Methanobacteriota</taxon>
        <taxon>Stenosarchaea group</taxon>
        <taxon>Halobacteria</taxon>
        <taxon>Halobacteriales</taxon>
        <taxon>Haloarculaceae</taxon>
        <taxon>Haloarcula</taxon>
    </lineage>
</organism>
<evidence type="ECO:0000313" key="2">
    <source>
        <dbReference type="EMBL" id="GGN84495.1"/>
    </source>
</evidence>